<dbReference type="EMBL" id="APBN01000004">
    <property type="protein sequence ID" value="EMT52258.1"/>
    <property type="molecule type" value="Genomic_DNA"/>
</dbReference>
<accession>M8DFJ7</accession>
<protein>
    <submittedName>
        <fullName evidence="1">Uncharacterized protein</fullName>
    </submittedName>
</protein>
<reference evidence="1 2" key="1">
    <citation type="submission" date="2013-03" db="EMBL/GenBank/DDBJ databases">
        <title>Assembly of a new bacterial strain Brevibacillus borstelensis AK1.</title>
        <authorList>
            <person name="Rajan I."/>
            <person name="PoliReddy D."/>
            <person name="Sugumar T."/>
            <person name="Rathinam K."/>
            <person name="Alqarawi S."/>
            <person name="Khalil A.B."/>
            <person name="Sivakumar N."/>
        </authorList>
    </citation>
    <scope>NUCLEOTIDE SEQUENCE [LARGE SCALE GENOMIC DNA]</scope>
    <source>
        <strain evidence="1 2">AK1</strain>
    </source>
</reference>
<dbReference type="PATRIC" id="fig|1300222.3.peg.2380"/>
<dbReference type="Proteomes" id="UP000012081">
    <property type="component" value="Unassembled WGS sequence"/>
</dbReference>
<organism evidence="1 2">
    <name type="scientific">Brevibacillus borstelensis AK1</name>
    <dbReference type="NCBI Taxonomy" id="1300222"/>
    <lineage>
        <taxon>Bacteria</taxon>
        <taxon>Bacillati</taxon>
        <taxon>Bacillota</taxon>
        <taxon>Bacilli</taxon>
        <taxon>Bacillales</taxon>
        <taxon>Paenibacillaceae</taxon>
        <taxon>Brevibacillus</taxon>
    </lineage>
</organism>
<dbReference type="AlphaFoldDB" id="M8DFJ7"/>
<gene>
    <name evidence="1" type="ORF">I532_11414</name>
</gene>
<evidence type="ECO:0000313" key="2">
    <source>
        <dbReference type="Proteomes" id="UP000012081"/>
    </source>
</evidence>
<dbReference type="Pfam" id="PF20074">
    <property type="entry name" value="DUF6470"/>
    <property type="match status" value="1"/>
</dbReference>
<comment type="caution">
    <text evidence="1">The sequence shown here is derived from an EMBL/GenBank/DDBJ whole genome shotgun (WGS) entry which is preliminary data.</text>
</comment>
<sequence>MQLPYIRMQSTFVQLGLNMRKPVQEIEQPRAEMNLRQEPAVLTIQQGRMEMSLDASQARSNIGIMTSMEFSDNIASYGRSKLLEAIGQISYEGDTMMRIESGGNPIADLALDRGILLRDGYTPPAASLDEGVHVQFEKKPVVIDVKRNGMRMDPVLKPPVHTYTPGKVEPYILKWPSLQMEAVGIFVDRSV</sequence>
<keyword evidence="2" id="KW-1185">Reference proteome</keyword>
<dbReference type="InterPro" id="IPR045527">
    <property type="entry name" value="DUF6470"/>
</dbReference>
<dbReference type="STRING" id="1300222.I532_11414"/>
<dbReference type="RefSeq" id="WP_003388326.1">
    <property type="nucleotide sequence ID" value="NZ_APBN01000004.1"/>
</dbReference>
<evidence type="ECO:0000313" key="1">
    <source>
        <dbReference type="EMBL" id="EMT52258.1"/>
    </source>
</evidence>
<dbReference type="OrthoDB" id="2112831at2"/>
<proteinExistence type="predicted"/>
<name>M8DFJ7_9BACL</name>